<dbReference type="NCBIfam" id="TIGR00246">
    <property type="entry name" value="tRNA_RlmH_YbeA"/>
    <property type="match status" value="1"/>
</dbReference>
<comment type="similarity">
    <text evidence="4">Belongs to the RNA methyltransferase RlmH family.</text>
</comment>
<evidence type="ECO:0000256" key="1">
    <source>
        <dbReference type="ARBA" id="ARBA00022603"/>
    </source>
</evidence>
<reference evidence="5" key="1">
    <citation type="submission" date="2019-08" db="EMBL/GenBank/DDBJ databases">
        <authorList>
            <person name="Kucharzyk K."/>
            <person name="Murdoch R.W."/>
            <person name="Higgins S."/>
            <person name="Loffler F."/>
        </authorList>
    </citation>
    <scope>NUCLEOTIDE SEQUENCE</scope>
</reference>
<accession>A0A644XQ66</accession>
<keyword evidence="1 5" id="KW-0489">Methyltransferase</keyword>
<dbReference type="NCBIfam" id="NF000985">
    <property type="entry name" value="PRK00103.1-3"/>
    <property type="match status" value="1"/>
</dbReference>
<dbReference type="Pfam" id="PF02590">
    <property type="entry name" value="SPOUT_MTase"/>
    <property type="match status" value="1"/>
</dbReference>
<dbReference type="AlphaFoldDB" id="A0A644XQ66"/>
<comment type="caution">
    <text evidence="5">The sequence shown here is derived from an EMBL/GenBank/DDBJ whole genome shotgun (WGS) entry which is preliminary data.</text>
</comment>
<dbReference type="GO" id="GO:0008168">
    <property type="term" value="F:methyltransferase activity"/>
    <property type="evidence" value="ECO:0007669"/>
    <property type="project" value="UniProtKB-KW"/>
</dbReference>
<keyword evidence="3" id="KW-0949">S-adenosyl-L-methionine</keyword>
<dbReference type="InterPro" id="IPR003742">
    <property type="entry name" value="RlmH-like"/>
</dbReference>
<evidence type="ECO:0000313" key="5">
    <source>
        <dbReference type="EMBL" id="MPM17888.1"/>
    </source>
</evidence>
<dbReference type="HAMAP" id="MF_00658">
    <property type="entry name" value="23SrRNA_methyltr_H"/>
    <property type="match status" value="1"/>
</dbReference>
<sequence>MKIKIACVGKLKDSFYREAVAEYAKRLSRFCTLEIAEVADEKAPESLSPAEERQVMEREGERLLSKVNPGEFAVALCVEGKRMDSPAFAAFLQDAFENHAPTVTFLIGGSLGLSPAVLARADAKVSLSDMTLPHGLCRVFLAEQIYRAFKINAREPYHK</sequence>
<name>A0A644XQ66_9ZZZZ</name>
<evidence type="ECO:0000256" key="4">
    <source>
        <dbReference type="ARBA" id="ARBA00038303"/>
    </source>
</evidence>
<organism evidence="5">
    <name type="scientific">bioreactor metagenome</name>
    <dbReference type="NCBI Taxonomy" id="1076179"/>
    <lineage>
        <taxon>unclassified sequences</taxon>
        <taxon>metagenomes</taxon>
        <taxon>ecological metagenomes</taxon>
    </lineage>
</organism>
<dbReference type="GO" id="GO:0032259">
    <property type="term" value="P:methylation"/>
    <property type="evidence" value="ECO:0007669"/>
    <property type="project" value="UniProtKB-KW"/>
</dbReference>
<dbReference type="EMBL" id="VSSQ01002879">
    <property type="protein sequence ID" value="MPM17888.1"/>
    <property type="molecule type" value="Genomic_DNA"/>
</dbReference>
<evidence type="ECO:0000256" key="3">
    <source>
        <dbReference type="ARBA" id="ARBA00022691"/>
    </source>
</evidence>
<dbReference type="SUPFAM" id="SSF75217">
    <property type="entry name" value="alpha/beta knot"/>
    <property type="match status" value="1"/>
</dbReference>
<protein>
    <submittedName>
        <fullName evidence="5">Ribosomal RNA large subunit methyltransferase H</fullName>
        <ecNumber evidence="5">2.1.1.177</ecNumber>
    </submittedName>
</protein>
<dbReference type="Gene3D" id="3.40.1280.10">
    <property type="match status" value="1"/>
</dbReference>
<dbReference type="PIRSF" id="PIRSF004505">
    <property type="entry name" value="MT_bac"/>
    <property type="match status" value="1"/>
</dbReference>
<gene>
    <name evidence="5" type="primary">rlmH_19</name>
    <name evidence="5" type="ORF">SDC9_64288</name>
</gene>
<dbReference type="InterPro" id="IPR029026">
    <property type="entry name" value="tRNA_m1G_MTases_N"/>
</dbReference>
<dbReference type="CDD" id="cd18081">
    <property type="entry name" value="RlmH-like"/>
    <property type="match status" value="1"/>
</dbReference>
<dbReference type="EC" id="2.1.1.177" evidence="5"/>
<evidence type="ECO:0000256" key="2">
    <source>
        <dbReference type="ARBA" id="ARBA00022679"/>
    </source>
</evidence>
<dbReference type="PANTHER" id="PTHR33603:SF1">
    <property type="entry name" value="RIBOSOMAL RNA LARGE SUBUNIT METHYLTRANSFERASE H"/>
    <property type="match status" value="1"/>
</dbReference>
<dbReference type="InterPro" id="IPR029028">
    <property type="entry name" value="Alpha/beta_knot_MTases"/>
</dbReference>
<keyword evidence="2 5" id="KW-0808">Transferase</keyword>
<dbReference type="GO" id="GO:0006364">
    <property type="term" value="P:rRNA processing"/>
    <property type="evidence" value="ECO:0007669"/>
    <property type="project" value="InterPro"/>
</dbReference>
<proteinExistence type="inferred from homology"/>
<dbReference type="PANTHER" id="PTHR33603">
    <property type="entry name" value="METHYLTRANSFERASE"/>
    <property type="match status" value="1"/>
</dbReference>